<dbReference type="STRING" id="59505.FB03_03015"/>
<dbReference type="Pfam" id="PF16262">
    <property type="entry name" value="DUF4916"/>
    <property type="match status" value="1"/>
</dbReference>
<dbReference type="AlphaFoldDB" id="S2VJ00"/>
<dbReference type="HOGENOM" id="CLU_118001_0_0_11"/>
<comment type="caution">
    <text evidence="1">The sequence shown here is derived from an EMBL/GenBank/DDBJ whole genome shotgun (WGS) entry which is preliminary data.</text>
</comment>
<dbReference type="eggNOG" id="COG1051">
    <property type="taxonomic scope" value="Bacteria"/>
</dbReference>
<dbReference type="InterPro" id="IPR015797">
    <property type="entry name" value="NUDIX_hydrolase-like_dom_sf"/>
</dbReference>
<evidence type="ECO:0008006" key="3">
    <source>
        <dbReference type="Google" id="ProtNLM"/>
    </source>
</evidence>
<evidence type="ECO:0000313" key="1">
    <source>
        <dbReference type="EMBL" id="EPD26701.1"/>
    </source>
</evidence>
<reference evidence="1 2" key="1">
    <citation type="submission" date="2013-05" db="EMBL/GenBank/DDBJ databases">
        <title>The Genome Sequence of Actinobaculum schaalii FB123-CNA2.</title>
        <authorList>
            <consortium name="The Broad Institute Genomics Platform"/>
            <person name="Earl A."/>
            <person name="Ward D."/>
            <person name="Feldgarden M."/>
            <person name="Gevers D."/>
            <person name="Saerens B."/>
            <person name="Vaneechoutte M."/>
            <person name="Walker B."/>
            <person name="Young S."/>
            <person name="Zeng Q."/>
            <person name="Gargeya S."/>
            <person name="Fitzgerald M."/>
            <person name="Haas B."/>
            <person name="Abouelleil A."/>
            <person name="Allen A.W."/>
            <person name="Alvarado L."/>
            <person name="Arachchi H.M."/>
            <person name="Berlin A.M."/>
            <person name="Chapman S.B."/>
            <person name="Gainer-Dewar J."/>
            <person name="Goldberg J."/>
            <person name="Griggs A."/>
            <person name="Gujja S."/>
            <person name="Hansen M."/>
            <person name="Howarth C."/>
            <person name="Imamovic A."/>
            <person name="Ireland A."/>
            <person name="Larimer J."/>
            <person name="McCowan C."/>
            <person name="Murphy C."/>
            <person name="Pearson M."/>
            <person name="Poon T.W."/>
            <person name="Priest M."/>
            <person name="Roberts A."/>
            <person name="Saif S."/>
            <person name="Shea T."/>
            <person name="Sisk P."/>
            <person name="Sykes S."/>
            <person name="Wortman J."/>
            <person name="Nusbaum C."/>
            <person name="Birren B."/>
        </authorList>
    </citation>
    <scope>NUCLEOTIDE SEQUENCE [LARGE SCALE GENOMIC DNA]</scope>
    <source>
        <strain evidence="1 2">FB123-CNA-2</strain>
    </source>
</reference>
<evidence type="ECO:0000313" key="2">
    <source>
        <dbReference type="Proteomes" id="UP000014393"/>
    </source>
</evidence>
<dbReference type="PATRIC" id="fig|883067.3.peg.1298"/>
<name>S2VJ00_9ACTO</name>
<organism evidence="1 2">
    <name type="scientific">Actinotignum schaalii FB123-CNA-2</name>
    <dbReference type="NCBI Taxonomy" id="883067"/>
    <lineage>
        <taxon>Bacteria</taxon>
        <taxon>Bacillati</taxon>
        <taxon>Actinomycetota</taxon>
        <taxon>Actinomycetes</taxon>
        <taxon>Actinomycetales</taxon>
        <taxon>Actinomycetaceae</taxon>
        <taxon>Actinotignum</taxon>
    </lineage>
</organism>
<dbReference type="InterPro" id="IPR032582">
    <property type="entry name" value="DUF4916"/>
</dbReference>
<protein>
    <recommendedName>
        <fullName evidence="3">Nudix hydrolase domain-containing protein</fullName>
    </recommendedName>
</protein>
<dbReference type="EMBL" id="AGWM01000011">
    <property type="protein sequence ID" value="EPD26701.1"/>
    <property type="molecule type" value="Genomic_DNA"/>
</dbReference>
<keyword evidence="2" id="KW-1185">Reference proteome</keyword>
<dbReference type="Gene3D" id="3.90.79.10">
    <property type="entry name" value="Nucleoside Triphosphate Pyrophosphohydrolase"/>
    <property type="match status" value="1"/>
</dbReference>
<proteinExistence type="predicted"/>
<gene>
    <name evidence="1" type="ORF">HMPREF9237_01330</name>
</gene>
<sequence>MKHGAAKPGKIKNMSEVDAADMGPWLSPEELEFVRHKVPMVYVDIVPVRLDETGRVIAIGMLLRADSEGILREFPSGRVLFHEPVRAALIRHIDKDLGSVALPQLPPYLAPFTVTEYFPTPEPEAGYYDARQHRVDLAYIIPIHGDCDPGNDSLEFTWFTPGEARTAELQAEMSDGHAALLRAALGYIGRC</sequence>
<accession>S2VJ00</accession>
<dbReference type="Proteomes" id="UP000014393">
    <property type="component" value="Unassembled WGS sequence"/>
</dbReference>
<dbReference type="SUPFAM" id="SSF55811">
    <property type="entry name" value="Nudix"/>
    <property type="match status" value="1"/>
</dbReference>